<keyword evidence="2" id="KW-1185">Reference proteome</keyword>
<dbReference type="EMBL" id="CP036279">
    <property type="protein sequence ID" value="QDU62139.1"/>
    <property type="molecule type" value="Genomic_DNA"/>
</dbReference>
<dbReference type="KEGG" id="knv:Pan216_30060"/>
<name>A0A518B589_9BACT</name>
<gene>
    <name evidence="1" type="ORF">Pan216_30060</name>
</gene>
<dbReference type="Proteomes" id="UP000317093">
    <property type="component" value="Chromosome"/>
</dbReference>
<dbReference type="RefSeq" id="WP_145258668.1">
    <property type="nucleotide sequence ID" value="NZ_CP036279.1"/>
</dbReference>
<accession>A0A518B589</accession>
<reference evidence="1 2" key="1">
    <citation type="submission" date="2019-02" db="EMBL/GenBank/DDBJ databases">
        <title>Deep-cultivation of Planctomycetes and their phenomic and genomic characterization uncovers novel biology.</title>
        <authorList>
            <person name="Wiegand S."/>
            <person name="Jogler M."/>
            <person name="Boedeker C."/>
            <person name="Pinto D."/>
            <person name="Vollmers J."/>
            <person name="Rivas-Marin E."/>
            <person name="Kohn T."/>
            <person name="Peeters S.H."/>
            <person name="Heuer A."/>
            <person name="Rast P."/>
            <person name="Oberbeckmann S."/>
            <person name="Bunk B."/>
            <person name="Jeske O."/>
            <person name="Meyerdierks A."/>
            <person name="Storesund J.E."/>
            <person name="Kallscheuer N."/>
            <person name="Luecker S."/>
            <person name="Lage O.M."/>
            <person name="Pohl T."/>
            <person name="Merkel B.J."/>
            <person name="Hornburger P."/>
            <person name="Mueller R.-W."/>
            <person name="Bruemmer F."/>
            <person name="Labrenz M."/>
            <person name="Spormann A.M."/>
            <person name="Op den Camp H."/>
            <person name="Overmann J."/>
            <person name="Amann R."/>
            <person name="Jetten M.S.M."/>
            <person name="Mascher T."/>
            <person name="Medema M.H."/>
            <person name="Devos D.P."/>
            <person name="Kaster A.-K."/>
            <person name="Ovreas L."/>
            <person name="Rohde M."/>
            <person name="Galperin M.Y."/>
            <person name="Jogler C."/>
        </authorList>
    </citation>
    <scope>NUCLEOTIDE SEQUENCE [LARGE SCALE GENOMIC DNA]</scope>
    <source>
        <strain evidence="1 2">Pan216</strain>
    </source>
</reference>
<evidence type="ECO:0000313" key="1">
    <source>
        <dbReference type="EMBL" id="QDU62139.1"/>
    </source>
</evidence>
<dbReference type="AlphaFoldDB" id="A0A518B589"/>
<protein>
    <submittedName>
        <fullName evidence="1">Uncharacterized protein</fullName>
    </submittedName>
</protein>
<organism evidence="1 2">
    <name type="scientific">Kolteria novifilia</name>
    <dbReference type="NCBI Taxonomy" id="2527975"/>
    <lineage>
        <taxon>Bacteria</taxon>
        <taxon>Pseudomonadati</taxon>
        <taxon>Planctomycetota</taxon>
        <taxon>Planctomycetia</taxon>
        <taxon>Kolteriales</taxon>
        <taxon>Kolteriaceae</taxon>
        <taxon>Kolteria</taxon>
    </lineage>
</organism>
<sequence length="108" mass="11832">MSPSKGLLDLARSLKLSVYHLLGWSHTPPLPHVPTMRGGPMDGKRLDPKMLPSAGMQVCATYVVYASGKTKRLSCYVLAADGDLYFAGVLQDINDAEETVQRELTLRN</sequence>
<evidence type="ECO:0000313" key="2">
    <source>
        <dbReference type="Proteomes" id="UP000317093"/>
    </source>
</evidence>
<proteinExistence type="predicted"/>